<keyword evidence="2" id="KW-1185">Reference proteome</keyword>
<comment type="caution">
    <text evidence="1">The sequence shown here is derived from an EMBL/GenBank/DDBJ whole genome shotgun (WGS) entry which is preliminary data.</text>
</comment>
<gene>
    <name evidence="1" type="ORF">L2764_04255</name>
</gene>
<sequence>MDSPCVAHCGLNQDDFCMGCFRHIDEIVTWNEATNKQKSHIIAKLPLRKTKMQAGENTQLISRKKWLATEKRLK</sequence>
<proteinExistence type="predicted"/>
<protein>
    <submittedName>
        <fullName evidence="1">DUF1289 domain-containing protein</fullName>
    </submittedName>
</protein>
<dbReference type="RefSeq" id="WP_248939019.1">
    <property type="nucleotide sequence ID" value="NZ_JAKIKS010000010.1"/>
</dbReference>
<accession>A0ABT0L7P4</accession>
<evidence type="ECO:0000313" key="2">
    <source>
        <dbReference type="Proteomes" id="UP001203423"/>
    </source>
</evidence>
<organism evidence="1 2">
    <name type="scientific">Shewanella surugensis</name>
    <dbReference type="NCBI Taxonomy" id="212020"/>
    <lineage>
        <taxon>Bacteria</taxon>
        <taxon>Pseudomonadati</taxon>
        <taxon>Pseudomonadota</taxon>
        <taxon>Gammaproteobacteria</taxon>
        <taxon>Alteromonadales</taxon>
        <taxon>Shewanellaceae</taxon>
        <taxon>Shewanella</taxon>
    </lineage>
</organism>
<dbReference type="PANTHER" id="PTHR35175">
    <property type="entry name" value="DUF1289 DOMAIN-CONTAINING PROTEIN"/>
    <property type="match status" value="1"/>
</dbReference>
<dbReference type="Pfam" id="PF06945">
    <property type="entry name" value="DUF1289"/>
    <property type="match status" value="1"/>
</dbReference>
<dbReference type="PANTHER" id="PTHR35175:SF2">
    <property type="entry name" value="DUF1289 DOMAIN-CONTAINING PROTEIN"/>
    <property type="match status" value="1"/>
</dbReference>
<evidence type="ECO:0000313" key="1">
    <source>
        <dbReference type="EMBL" id="MCL1123719.1"/>
    </source>
</evidence>
<dbReference type="EMBL" id="JAKIKS010000010">
    <property type="protein sequence ID" value="MCL1123719.1"/>
    <property type="molecule type" value="Genomic_DNA"/>
</dbReference>
<dbReference type="Proteomes" id="UP001203423">
    <property type="component" value="Unassembled WGS sequence"/>
</dbReference>
<dbReference type="InterPro" id="IPR010710">
    <property type="entry name" value="DUF1289"/>
</dbReference>
<name>A0ABT0L7P4_9GAMM</name>
<reference evidence="1 2" key="1">
    <citation type="submission" date="2022-01" db="EMBL/GenBank/DDBJ databases">
        <title>Whole genome-based taxonomy of the Shewanellaceae.</title>
        <authorList>
            <person name="Martin-Rodriguez A.J."/>
        </authorList>
    </citation>
    <scope>NUCLEOTIDE SEQUENCE [LARGE SCALE GENOMIC DNA]</scope>
    <source>
        <strain evidence="1 2">DSM 17177</strain>
    </source>
</reference>